<dbReference type="OrthoDB" id="2986269at2"/>
<dbReference type="Gene3D" id="1.10.1040.10">
    <property type="entry name" value="N-(1-d-carboxylethyl)-l-norvaline Dehydrogenase, domain 2"/>
    <property type="match status" value="1"/>
</dbReference>
<dbReference type="SUPFAM" id="SSF48179">
    <property type="entry name" value="6-phosphogluconate dehydrogenase C-terminal domain-like"/>
    <property type="match status" value="1"/>
</dbReference>
<dbReference type="Pfam" id="PF00725">
    <property type="entry name" value="3HCDH"/>
    <property type="match status" value="1"/>
</dbReference>
<dbReference type="GO" id="GO:0006631">
    <property type="term" value="P:fatty acid metabolic process"/>
    <property type="evidence" value="ECO:0007669"/>
    <property type="project" value="InterPro"/>
</dbReference>
<comment type="caution">
    <text evidence="2">The sequence shown here is derived from an EMBL/GenBank/DDBJ whole genome shotgun (WGS) entry which is preliminary data.</text>
</comment>
<reference evidence="2 3" key="1">
    <citation type="submission" date="2018-03" db="EMBL/GenBank/DDBJ databases">
        <title>Adhaeribacter sp. HMF7605 Genome sequencing and assembly.</title>
        <authorList>
            <person name="Kang H."/>
            <person name="Kang J."/>
            <person name="Cha I."/>
            <person name="Kim H."/>
            <person name="Joh K."/>
        </authorList>
    </citation>
    <scope>NUCLEOTIDE SEQUENCE [LARGE SCALE GENOMIC DNA]</scope>
    <source>
        <strain evidence="2 3">HMF7605</strain>
    </source>
</reference>
<protein>
    <submittedName>
        <fullName evidence="2">3-hydroxyacyl-CoA dehydrogenase</fullName>
    </submittedName>
</protein>
<evidence type="ECO:0000313" key="2">
    <source>
        <dbReference type="EMBL" id="PSR57350.1"/>
    </source>
</evidence>
<proteinExistence type="predicted"/>
<dbReference type="InterPro" id="IPR013328">
    <property type="entry name" value="6PGD_dom2"/>
</dbReference>
<dbReference type="InterPro" id="IPR008927">
    <property type="entry name" value="6-PGluconate_DH-like_C_sf"/>
</dbReference>
<organism evidence="2 3">
    <name type="scientific">Adhaeribacter arboris</name>
    <dbReference type="NCBI Taxonomy" id="2072846"/>
    <lineage>
        <taxon>Bacteria</taxon>
        <taxon>Pseudomonadati</taxon>
        <taxon>Bacteroidota</taxon>
        <taxon>Cytophagia</taxon>
        <taxon>Cytophagales</taxon>
        <taxon>Hymenobacteraceae</taxon>
        <taxon>Adhaeribacter</taxon>
    </lineage>
</organism>
<accession>A0A2T2YPB2</accession>
<dbReference type="InterPro" id="IPR006108">
    <property type="entry name" value="3HC_DH_C"/>
</dbReference>
<dbReference type="RefSeq" id="WP_106933516.1">
    <property type="nucleotide sequence ID" value="NZ_PYFT01000001.1"/>
</dbReference>
<dbReference type="GO" id="GO:0016616">
    <property type="term" value="F:oxidoreductase activity, acting on the CH-OH group of donors, NAD or NADP as acceptor"/>
    <property type="evidence" value="ECO:0007669"/>
    <property type="project" value="InterPro"/>
</dbReference>
<feature type="domain" description="3-hydroxyacyl-CoA dehydrogenase C-terminal" evidence="1">
    <location>
        <begin position="138"/>
        <end position="222"/>
    </location>
</feature>
<evidence type="ECO:0000259" key="1">
    <source>
        <dbReference type="Pfam" id="PF00725"/>
    </source>
</evidence>
<keyword evidence="3" id="KW-1185">Reference proteome</keyword>
<dbReference type="PANTHER" id="PTHR48075:SF5">
    <property type="entry name" value="3-HYDROXYBUTYRYL-COA DEHYDROGENASE"/>
    <property type="match status" value="1"/>
</dbReference>
<dbReference type="EMBL" id="PYFT01000001">
    <property type="protein sequence ID" value="PSR57350.1"/>
    <property type="molecule type" value="Genomic_DNA"/>
</dbReference>
<dbReference type="PANTHER" id="PTHR48075">
    <property type="entry name" value="3-HYDROXYACYL-COA DEHYDROGENASE FAMILY PROTEIN"/>
    <property type="match status" value="1"/>
</dbReference>
<gene>
    <name evidence="2" type="ORF">AHMF7605_17590</name>
</gene>
<dbReference type="Proteomes" id="UP000240357">
    <property type="component" value="Unassembled WGS sequence"/>
</dbReference>
<sequence>MEIVVLAAPETAPEFRQKFSSPSLLYKVVSSYEALLPLLDKAEVVFDYFLADEPEQLNLYAHRSSLVVFCQAAKIQLAELAIKFPVLHCALFGFNGLPGFLNRSVLEVSVLCSEDIAKLQAVCTYLNSDYLVIADRVGMVTPRIIAMIINEACYTLQENTAQITDIEKCMKLGANYPYGPFEWANRIGIRHVYELLTALYENTKDERYKICPLLKTKYLRGEIFKI</sequence>
<evidence type="ECO:0000313" key="3">
    <source>
        <dbReference type="Proteomes" id="UP000240357"/>
    </source>
</evidence>
<name>A0A2T2YPB2_9BACT</name>
<dbReference type="AlphaFoldDB" id="A0A2T2YPB2"/>